<feature type="compositionally biased region" description="Basic residues" evidence="6">
    <location>
        <begin position="619"/>
        <end position="645"/>
    </location>
</feature>
<comment type="similarity">
    <text evidence="5">Belongs to the class I-like SAM-binding methyltransferase superfamily. RsmB/NOP family.</text>
</comment>
<evidence type="ECO:0000256" key="3">
    <source>
        <dbReference type="ARBA" id="ARBA00022691"/>
    </source>
</evidence>
<keyword evidence="1 5" id="KW-0489">Methyltransferase</keyword>
<proteinExistence type="inferred from homology"/>
<dbReference type="Gene3D" id="3.40.50.150">
    <property type="entry name" value="Vaccinia Virus protein VP39"/>
    <property type="match status" value="1"/>
</dbReference>
<dbReference type="Proteomes" id="UP000030640">
    <property type="component" value="Unassembled WGS sequence"/>
</dbReference>
<sequence length="645" mass="72607">MEQPDEGEAAPREEDTQNGETKGETNGKTFSLFENENFELNANDDEFESGSVDEHDAEGGDSSEEGEQDDGEKSASESEGMSYGDLSSEGGSGDEIGGDEECINHVDGADNDDDNEADLEEDLRAGDTKERLTDVRAQVAGMLKRGKKKKWINKEEDIYRDQMGVYKKGQLMKSEDIEDRMKYLLLLFSEREKVVKLPSTGVKAKLNKAAIVKELLFYYSYFYEYSEQFIKYLYYLFDLKELYLFLEMNNLPKEIHLRTNTVKITRRNLINILKSQNITAEEGENWNNVGIVIHDVNSNVGSLNEYMYGYYMIQSASSLIPVLELNVQPDESVLDMCAAPGGKCTFICALQKNRGFVYANDVNKVRCKSIEANASRMGIHNLVITSFDALKIGKKWTFQFDRVILDAPCSGTGVVNKNKGARRKTLKEIRELAQKQRKLLNNAISLVKNGGIVVYSTCSITVEENEQVINYILKKRDVNLLPIDIQIGDPGITHYRKKEFSSKVALCRRIYLHKHNYDNFFVAKLWKRSDAVYAKGGGKSAQKTPRRGTSGAANGAEASHVVDKDARDGEQNRDGNLKASVKKKKGKFRTGKGKRKKHKKEKAASPSPMRSDKTVKKGAPFRKNKTALHGKNAKFGKKKKMHMGR</sequence>
<dbReference type="Gene3D" id="3.30.70.1170">
    <property type="entry name" value="Sun protein, domain 3"/>
    <property type="match status" value="1"/>
</dbReference>
<gene>
    <name evidence="8" type="ORF">C922_02293</name>
</gene>
<keyword evidence="3 5" id="KW-0949">S-adenosyl-L-methionine</keyword>
<dbReference type="PROSITE" id="PS51686">
    <property type="entry name" value="SAM_MT_RSMB_NOP"/>
    <property type="match status" value="1"/>
</dbReference>
<feature type="binding site" evidence="5">
    <location>
        <position position="388"/>
    </location>
    <ligand>
        <name>S-adenosyl-L-methionine</name>
        <dbReference type="ChEBI" id="CHEBI:59789"/>
    </ligand>
</feature>
<dbReference type="GeneID" id="20037567"/>
<evidence type="ECO:0000313" key="8">
    <source>
        <dbReference type="EMBL" id="EUD67143.1"/>
    </source>
</evidence>
<feature type="active site" description="Nucleophile" evidence="5">
    <location>
        <position position="458"/>
    </location>
</feature>
<dbReference type="InterPro" id="IPR011023">
    <property type="entry name" value="Nop2p"/>
</dbReference>
<feature type="compositionally biased region" description="Basic and acidic residues" evidence="6">
    <location>
        <begin position="560"/>
        <end position="576"/>
    </location>
</feature>
<dbReference type="PANTHER" id="PTHR22807">
    <property type="entry name" value="NOP2 YEAST -RELATED NOL1/NOP2/FMU SUN DOMAIN-CONTAINING"/>
    <property type="match status" value="1"/>
</dbReference>
<feature type="compositionally biased region" description="Low complexity" evidence="6">
    <location>
        <begin position="30"/>
        <end position="41"/>
    </location>
</feature>
<organism evidence="8 9">
    <name type="scientific">Plasmodium inui San Antonio 1</name>
    <dbReference type="NCBI Taxonomy" id="1237626"/>
    <lineage>
        <taxon>Eukaryota</taxon>
        <taxon>Sar</taxon>
        <taxon>Alveolata</taxon>
        <taxon>Apicomplexa</taxon>
        <taxon>Aconoidasida</taxon>
        <taxon>Haemosporida</taxon>
        <taxon>Plasmodiidae</taxon>
        <taxon>Plasmodium</taxon>
        <taxon>Plasmodium (Plasmodium)</taxon>
    </lineage>
</organism>
<keyword evidence="9" id="KW-1185">Reference proteome</keyword>
<dbReference type="GO" id="GO:0070475">
    <property type="term" value="P:rRNA base methylation"/>
    <property type="evidence" value="ECO:0007669"/>
    <property type="project" value="TreeGrafter"/>
</dbReference>
<feature type="binding site" evidence="5">
    <location>
        <position position="406"/>
    </location>
    <ligand>
        <name>S-adenosyl-L-methionine</name>
        <dbReference type="ChEBI" id="CHEBI:59789"/>
    </ligand>
</feature>
<dbReference type="InterPro" id="IPR029063">
    <property type="entry name" value="SAM-dependent_MTases_sf"/>
</dbReference>
<dbReference type="InterPro" id="IPR049560">
    <property type="entry name" value="MeTrfase_RsmB-F_NOP2_cat"/>
</dbReference>
<feature type="binding site" evidence="5">
    <location>
        <position position="361"/>
    </location>
    <ligand>
        <name>S-adenosyl-L-methionine</name>
        <dbReference type="ChEBI" id="CHEBI:59789"/>
    </ligand>
</feature>
<dbReference type="Pfam" id="PF01189">
    <property type="entry name" value="Methyltr_RsmB-F"/>
    <property type="match status" value="1"/>
</dbReference>
<dbReference type="OrthoDB" id="427002at2759"/>
<feature type="binding site" evidence="5">
    <location>
        <begin position="337"/>
        <end position="343"/>
    </location>
    <ligand>
        <name>S-adenosyl-L-methionine</name>
        <dbReference type="ChEBI" id="CHEBI:59789"/>
    </ligand>
</feature>
<dbReference type="GO" id="GO:0009383">
    <property type="term" value="F:rRNA (cytosine-C5-)-methyltransferase activity"/>
    <property type="evidence" value="ECO:0007669"/>
    <property type="project" value="TreeGrafter"/>
</dbReference>
<reference evidence="8 9" key="1">
    <citation type="submission" date="2013-02" db="EMBL/GenBank/DDBJ databases">
        <title>The Genome Sequence of Plasmodium inui San Antonio 1.</title>
        <authorList>
            <consortium name="The Broad Institute Genome Sequencing Platform"/>
            <consortium name="The Broad Institute Genome Sequencing Center for Infectious Disease"/>
            <person name="Neafsey D."/>
            <person name="Cheeseman I."/>
            <person name="Volkman S."/>
            <person name="Adams J."/>
            <person name="Walker B."/>
            <person name="Young S.K."/>
            <person name="Zeng Q."/>
            <person name="Gargeya S."/>
            <person name="Fitzgerald M."/>
            <person name="Haas B."/>
            <person name="Abouelleil A."/>
            <person name="Alvarado L."/>
            <person name="Arachchi H.M."/>
            <person name="Berlin A.M."/>
            <person name="Chapman S.B."/>
            <person name="Dewar J."/>
            <person name="Goldberg J."/>
            <person name="Griggs A."/>
            <person name="Gujja S."/>
            <person name="Hansen M."/>
            <person name="Howarth C."/>
            <person name="Imamovic A."/>
            <person name="Larimer J."/>
            <person name="McCowan C."/>
            <person name="Murphy C."/>
            <person name="Neiman D."/>
            <person name="Pearson M."/>
            <person name="Priest M."/>
            <person name="Roberts A."/>
            <person name="Saif S."/>
            <person name="Shea T."/>
            <person name="Sisk P."/>
            <person name="Sykes S."/>
            <person name="Wortman J."/>
            <person name="Nusbaum C."/>
            <person name="Birren B."/>
        </authorList>
    </citation>
    <scope>NUCLEOTIDE SEQUENCE [LARGE SCALE GENOMIC DNA]</scope>
    <source>
        <strain evidence="8 9">San Antonio 1</strain>
    </source>
</reference>
<dbReference type="GO" id="GO:0000470">
    <property type="term" value="P:maturation of LSU-rRNA"/>
    <property type="evidence" value="ECO:0007669"/>
    <property type="project" value="TreeGrafter"/>
</dbReference>
<dbReference type="GO" id="GO:0005730">
    <property type="term" value="C:nucleolus"/>
    <property type="evidence" value="ECO:0007669"/>
    <property type="project" value="TreeGrafter"/>
</dbReference>
<evidence type="ECO:0000256" key="5">
    <source>
        <dbReference type="PROSITE-ProRule" id="PRU01023"/>
    </source>
</evidence>
<keyword evidence="2 5" id="KW-0808">Transferase</keyword>
<evidence type="ECO:0000313" key="9">
    <source>
        <dbReference type="Proteomes" id="UP000030640"/>
    </source>
</evidence>
<evidence type="ECO:0000256" key="4">
    <source>
        <dbReference type="ARBA" id="ARBA00022884"/>
    </source>
</evidence>
<evidence type="ECO:0000259" key="7">
    <source>
        <dbReference type="PROSITE" id="PS51686"/>
    </source>
</evidence>
<accession>W7A7A7</accession>
<dbReference type="InterPro" id="IPR001678">
    <property type="entry name" value="MeTrfase_RsmB-F_NOP2_dom"/>
</dbReference>
<keyword evidence="4 5" id="KW-0694">RNA-binding</keyword>
<evidence type="ECO:0000256" key="1">
    <source>
        <dbReference type="ARBA" id="ARBA00022603"/>
    </source>
</evidence>
<evidence type="ECO:0000256" key="2">
    <source>
        <dbReference type="ARBA" id="ARBA00022679"/>
    </source>
</evidence>
<feature type="domain" description="SAM-dependent MTase RsmB/NOP-type" evidence="7">
    <location>
        <begin position="245"/>
        <end position="528"/>
    </location>
</feature>
<dbReference type="GO" id="GO:0003723">
    <property type="term" value="F:RNA binding"/>
    <property type="evidence" value="ECO:0007669"/>
    <property type="project" value="UniProtKB-UniRule"/>
</dbReference>
<dbReference type="PRINTS" id="PR02008">
    <property type="entry name" value="RCMTFAMILY"/>
</dbReference>
<dbReference type="NCBIfam" id="TIGR00446">
    <property type="entry name" value="nop2p"/>
    <property type="match status" value="1"/>
</dbReference>
<dbReference type="SUPFAM" id="SSF53335">
    <property type="entry name" value="S-adenosyl-L-methionine-dependent methyltransferases"/>
    <property type="match status" value="1"/>
</dbReference>
<feature type="compositionally biased region" description="Basic and acidic residues" evidence="6">
    <location>
        <begin position="9"/>
        <end position="25"/>
    </location>
</feature>
<dbReference type="PANTHER" id="PTHR22807:SF30">
    <property type="entry name" value="28S RRNA (CYTOSINE(4447)-C(5))-METHYLTRANSFERASE-RELATED"/>
    <property type="match status" value="1"/>
</dbReference>
<dbReference type="InterPro" id="IPR023267">
    <property type="entry name" value="RCMT"/>
</dbReference>
<feature type="compositionally biased region" description="Acidic residues" evidence="6">
    <location>
        <begin position="59"/>
        <end position="70"/>
    </location>
</feature>
<dbReference type="VEuPathDB" id="PlasmoDB:C922_02293"/>
<feature type="region of interest" description="Disordered" evidence="6">
    <location>
        <begin position="535"/>
        <end position="645"/>
    </location>
</feature>
<dbReference type="EMBL" id="KI965467">
    <property type="protein sequence ID" value="EUD67143.1"/>
    <property type="molecule type" value="Genomic_DNA"/>
</dbReference>
<dbReference type="CDD" id="cd02440">
    <property type="entry name" value="AdoMet_MTases"/>
    <property type="match status" value="1"/>
</dbReference>
<evidence type="ECO:0000256" key="6">
    <source>
        <dbReference type="SAM" id="MobiDB-lite"/>
    </source>
</evidence>
<feature type="region of interest" description="Disordered" evidence="6">
    <location>
        <begin position="1"/>
        <end position="116"/>
    </location>
</feature>
<feature type="compositionally biased region" description="Basic residues" evidence="6">
    <location>
        <begin position="580"/>
        <end position="601"/>
    </location>
</feature>
<dbReference type="RefSeq" id="XP_008816114.1">
    <property type="nucleotide sequence ID" value="XM_008817892.1"/>
</dbReference>
<protein>
    <recommendedName>
        <fullName evidence="7">SAM-dependent MTase RsmB/NOP-type domain-containing protein</fullName>
    </recommendedName>
</protein>
<dbReference type="AlphaFoldDB" id="W7A7A7"/>
<name>W7A7A7_9APIC</name>